<evidence type="ECO:0000313" key="1">
    <source>
        <dbReference type="Proteomes" id="UP000887565"/>
    </source>
</evidence>
<keyword evidence="1" id="KW-1185">Reference proteome</keyword>
<dbReference type="WBParaSite" id="nRc.2.0.1.t39266-RA">
    <property type="protein sequence ID" value="nRc.2.0.1.t39266-RA"/>
    <property type="gene ID" value="nRc.2.0.1.g39266"/>
</dbReference>
<name>A0A915KKB1_ROMCU</name>
<reference evidence="2" key="1">
    <citation type="submission" date="2022-11" db="UniProtKB">
        <authorList>
            <consortium name="WormBaseParasite"/>
        </authorList>
    </citation>
    <scope>IDENTIFICATION</scope>
</reference>
<dbReference type="Proteomes" id="UP000887565">
    <property type="component" value="Unplaced"/>
</dbReference>
<evidence type="ECO:0000313" key="2">
    <source>
        <dbReference type="WBParaSite" id="nRc.2.0.1.t39266-RA"/>
    </source>
</evidence>
<organism evidence="1 2">
    <name type="scientific">Romanomermis culicivorax</name>
    <name type="common">Nematode worm</name>
    <dbReference type="NCBI Taxonomy" id="13658"/>
    <lineage>
        <taxon>Eukaryota</taxon>
        <taxon>Metazoa</taxon>
        <taxon>Ecdysozoa</taxon>
        <taxon>Nematoda</taxon>
        <taxon>Enoplea</taxon>
        <taxon>Dorylaimia</taxon>
        <taxon>Mermithida</taxon>
        <taxon>Mermithoidea</taxon>
        <taxon>Mermithidae</taxon>
        <taxon>Romanomermis</taxon>
    </lineage>
</organism>
<accession>A0A915KKB1</accession>
<dbReference type="AlphaFoldDB" id="A0A915KKB1"/>
<proteinExistence type="predicted"/>
<protein>
    <submittedName>
        <fullName evidence="2">Uncharacterized protein</fullName>
    </submittedName>
</protein>
<sequence>MRWDENRKAAWWEATNSEKSSGRRGAQLRLWSSLDADLVESPWHHGQALAVSSQPTLFTLLSNRQD</sequence>